<dbReference type="RefSeq" id="WP_121624675.1">
    <property type="nucleotide sequence ID" value="NZ_JACIIW010000005.1"/>
</dbReference>
<evidence type="ECO:0000313" key="2">
    <source>
        <dbReference type="Proteomes" id="UP000269692"/>
    </source>
</evidence>
<dbReference type="PANTHER" id="PTHR39673:SF5">
    <property type="entry name" value="TUNGSTEN-CONTAINING FORMYLMETHANOFURAN DEHYDROGENASE 2 SUBUNIT C"/>
    <property type="match status" value="1"/>
</dbReference>
<dbReference type="GO" id="GO:0015948">
    <property type="term" value="P:methanogenesis"/>
    <property type="evidence" value="ECO:0007669"/>
    <property type="project" value="InterPro"/>
</dbReference>
<protein>
    <submittedName>
        <fullName evidence="1">Formylmethanofuran dehydrogenase subunit C</fullName>
    </submittedName>
</protein>
<keyword evidence="2" id="KW-1185">Reference proteome</keyword>
<dbReference type="NCBIfam" id="TIGR03122">
    <property type="entry name" value="one_C_dehyd_C"/>
    <property type="match status" value="1"/>
</dbReference>
<dbReference type="GO" id="GO:0018493">
    <property type="term" value="F:formylmethanofuran dehydrogenase activity"/>
    <property type="evidence" value="ECO:0007669"/>
    <property type="project" value="InterPro"/>
</dbReference>
<dbReference type="GO" id="GO:0046914">
    <property type="term" value="F:transition metal ion binding"/>
    <property type="evidence" value="ECO:0007669"/>
    <property type="project" value="InterPro"/>
</dbReference>
<proteinExistence type="predicted"/>
<dbReference type="Gene3D" id="2.160.20.60">
    <property type="entry name" value="Glutamate synthase, alpha subunit, C-terminal domain"/>
    <property type="match status" value="1"/>
</dbReference>
<dbReference type="InterPro" id="IPR036485">
    <property type="entry name" value="Glu_synth_asu_C_sf"/>
</dbReference>
<dbReference type="OrthoDB" id="7302713at2"/>
<dbReference type="Proteomes" id="UP000269692">
    <property type="component" value="Unassembled WGS sequence"/>
</dbReference>
<dbReference type="EMBL" id="RCTF01000017">
    <property type="protein sequence ID" value="RLP74839.1"/>
    <property type="molecule type" value="Genomic_DNA"/>
</dbReference>
<name>A0A3L7A3J8_9HYPH</name>
<comment type="caution">
    <text evidence="1">The sequence shown here is derived from an EMBL/GenBank/DDBJ whole genome shotgun (WGS) entry which is preliminary data.</text>
</comment>
<organism evidence="1 2">
    <name type="scientific">Xanthobacter tagetidis</name>
    <dbReference type="NCBI Taxonomy" id="60216"/>
    <lineage>
        <taxon>Bacteria</taxon>
        <taxon>Pseudomonadati</taxon>
        <taxon>Pseudomonadota</taxon>
        <taxon>Alphaproteobacteria</taxon>
        <taxon>Hyphomicrobiales</taxon>
        <taxon>Xanthobacteraceae</taxon>
        <taxon>Xanthobacter</taxon>
    </lineage>
</organism>
<reference evidence="1 2" key="1">
    <citation type="submission" date="2018-10" db="EMBL/GenBank/DDBJ databases">
        <title>Xanthobacter tagetidis genome sequencing and assembly.</title>
        <authorList>
            <person name="Maclea K.S."/>
            <person name="Goen A.E."/>
            <person name="Fatima S.A."/>
        </authorList>
    </citation>
    <scope>NUCLEOTIDE SEQUENCE [LARGE SCALE GENOMIC DNA]</scope>
    <source>
        <strain evidence="1 2">ATCC 700314</strain>
    </source>
</reference>
<dbReference type="SUPFAM" id="SSF69336">
    <property type="entry name" value="Alpha subunit of glutamate synthase, C-terminal domain"/>
    <property type="match status" value="1"/>
</dbReference>
<evidence type="ECO:0000313" key="1">
    <source>
        <dbReference type="EMBL" id="RLP74839.1"/>
    </source>
</evidence>
<dbReference type="InterPro" id="IPR017550">
    <property type="entry name" value="Formylmethanofuran_DH_suC"/>
</dbReference>
<accession>A0A3L7A3J8</accession>
<dbReference type="PANTHER" id="PTHR39673">
    <property type="entry name" value="TUNGSTEN FORMYLMETHANOFURAN DEHYDROGENASE, SUBUNIT C (FWDC)"/>
    <property type="match status" value="1"/>
</dbReference>
<gene>
    <name evidence="1" type="ORF">D9R14_17690</name>
</gene>
<sequence length="268" mass="26132">MSGLRLVLKAPLEARLDCTGLLPAALSGLSEAAAERRVLPYGTSRAALGDLFTVTRGASAALVISGDARLDFVGAGLGAGEILVDGPIGAGGGWGMTGGRLVVRGAAGDDLAAGLAGGRIEVSGAAGARLGGPLPGARTGMRDGLVKVGGGTGPLAGVRQRGGLILIAGDAGERAAEGMIAGTLAVAGGIGPRAGRGMRRGSLLLGRAPDLVPDGFASCGAADFVMLLLIARRVPELAAAFGGGLSGRAERLVGDRLSGGEGEILVLS</sequence>
<dbReference type="AlphaFoldDB" id="A0A3L7A3J8"/>